<dbReference type="GO" id="GO:0031930">
    <property type="term" value="P:mitochondria-nucleus signaling pathway"/>
    <property type="evidence" value="ECO:0007669"/>
    <property type="project" value="TreeGrafter"/>
</dbReference>
<dbReference type="NCBIfam" id="TIGR00756">
    <property type="entry name" value="PPR"/>
    <property type="match status" value="2"/>
</dbReference>
<protein>
    <recommendedName>
        <fullName evidence="4">TRAPPC10/Trs130 C-terminal domain-containing protein</fullName>
    </recommendedName>
</protein>
<dbReference type="Pfam" id="PF13041">
    <property type="entry name" value="PPR_2"/>
    <property type="match status" value="2"/>
</dbReference>
<evidence type="ECO:0000256" key="2">
    <source>
        <dbReference type="PROSITE-ProRule" id="PRU00708"/>
    </source>
</evidence>
<dbReference type="Pfam" id="PF01535">
    <property type="entry name" value="PPR"/>
    <property type="match status" value="1"/>
</dbReference>
<dbReference type="PROSITE" id="PS51375">
    <property type="entry name" value="PPR"/>
    <property type="match status" value="3"/>
</dbReference>
<dbReference type="InterPro" id="IPR022233">
    <property type="entry name" value="TRAPPC10/Trs130_C"/>
</dbReference>
<feature type="repeat" description="PPR" evidence="2">
    <location>
        <begin position="1540"/>
        <end position="1574"/>
    </location>
</feature>
<dbReference type="Pfam" id="PF12584">
    <property type="entry name" value="TRAPPC10"/>
    <property type="match status" value="1"/>
</dbReference>
<gene>
    <name evidence="5" type="ORF">IWQ62_003012</name>
</gene>
<dbReference type="EMBL" id="JANBPY010000731">
    <property type="protein sequence ID" value="KAJ1964159.1"/>
    <property type="molecule type" value="Genomic_DNA"/>
</dbReference>
<dbReference type="InterPro" id="IPR011990">
    <property type="entry name" value="TPR-like_helical_dom_sf"/>
</dbReference>
<evidence type="ECO:0000313" key="6">
    <source>
        <dbReference type="Proteomes" id="UP001150925"/>
    </source>
</evidence>
<dbReference type="InterPro" id="IPR002885">
    <property type="entry name" value="PPR_rpt"/>
</dbReference>
<feature type="compositionally biased region" description="Low complexity" evidence="3">
    <location>
        <begin position="232"/>
        <end position="244"/>
    </location>
</feature>
<dbReference type="Gene3D" id="1.25.40.10">
    <property type="entry name" value="Tetratricopeptide repeat domain"/>
    <property type="match status" value="4"/>
</dbReference>
<feature type="region of interest" description="Disordered" evidence="3">
    <location>
        <begin position="946"/>
        <end position="967"/>
    </location>
</feature>
<feature type="domain" description="TRAPPC10/Trs130 C-terminal" evidence="4">
    <location>
        <begin position="655"/>
        <end position="800"/>
    </location>
</feature>
<feature type="compositionally biased region" description="Low complexity" evidence="3">
    <location>
        <begin position="839"/>
        <end position="850"/>
    </location>
</feature>
<dbReference type="PANTHER" id="PTHR47936">
    <property type="entry name" value="PPR_LONG DOMAIN-CONTAINING PROTEIN"/>
    <property type="match status" value="1"/>
</dbReference>
<keyword evidence="1" id="KW-0677">Repeat</keyword>
<proteinExistence type="predicted"/>
<sequence>MVSGETGHDLWFSSAPYSSISLTPGMNEVALYTHDSAPGIYTAEYAELLLHQVNFSYKLLEYNQKMTMRVNPHPLLPNVTVDWNPTQVQGYSAGGPVFTARLVTTGVSCREGSRLEVVPAEHVSKASLHRAHRGYYTSPTDSPALTRTNSLVSLLSTEDFSRRSTPDATPKLTPTASLWSEPADIMCQYFLRSVGRFAAVSGESHSSSVRDSPGDSTVPPARDATTRDGKDSSASCSPSGTASPVDQIRARRILPDSDGEPVILWLNLYANGQIQLPELQPREVLEVDFQADRRFIDLYEHTVTWATLAQYYVSYARTPEDAEIPLTTPSQSKVIQPISSSMLSFQRGLHTLSTRVPLSLGFSLQRQRQGGYLRVMVTSSDTIPVIIDGVELADHSQVTPDENKSDAKTTTNPSKTASGGHIVRFGYTIDSGAINLYRHYHQILLAGDCTVFTFKLTFNSPDAESQSTATAASNNPQYEMRSGRDLLQCIVHYRPLHEVMTHLANPYLDQALATAHHTPYTGLLRELLAKLLFHYADLNCYCLEGKLVLQTESGILPSSASTSTETSPSHELKSLSHMGSLSQLPTAKAALAYELPDTQSALLAIVVGAVQHLEDFVGTVLAAKHEHSTDGQGGAVPSEVLACRTLKATYRLAVTRCLSTVSLALTKTQCVNEETSASNVKSNIPMLESTKEFSSFPLYPGQLLPITVTFTHQWDSAAWLMLEDLECGFQLRTSAEDWLVVGPQEGPLAVPRGDKSLRSPETAEGAYSVGPASQTLELGLIPLRAGRLALPRFVVHMASPRGLDVMPTTYHDYPCTHLEVLPAPGIFHLQLDYCSSVPSTSVVPTPNTRSKSSKPEISIEKRTTTGEAAQRATLNLHDNAAVAPSRPTHLVDQLEALVSKQYVNFSELWSCYEVVRGSGLLKELTPNHFVRLVLAIINNPDDQFQSAREYGRNGRRPASSSISSSNMRTRVLSSQQLEALEQVIQDWHRHYDPLMFLNENPDESQLTGVERDNYITYARVIGDAYAQLGRTTDVLNMIDQFDRHGVVPPVRLCNSLLEHLVKTQDSTPMLTLVEKILVYGIIPTPFTLKSSLMLLADAGLMKAAENLLDYWRSLGREVEPNMYIRILTGYAKAGKTTEASAVLSSVLERAGDLSPLNVNRVLKALSMLGEVSKMFDLYHSLKANHGFVPNAFTVHPLLQQAVKIRDHKAIRELSEDLDKYRIELDDYLLGTMLSAYVELGDTGKVLMLGERIMQDPQVHNIAVYNTLLQSYAHLNQPDRAMELFDVIQRRGINLNRYSYTMAIQLAKRQSNRWLKELMNQVRSRDFQWDLALYATMVKGHLHLKEVDEAYQLFDQMIEQGLRPDIYLFVHLIGGLCNNRQFTEALAVKASMSTYHVQPTLSIFRHLIRGAVSVGNFDALRQILAEFRSSGYRLDGTIYASIISGFLSTGAVNLAKATVDECLATRVHFTLNLYTASITALGRAQEFDKMLELLDQMIQAGYLMPVPLASAVLGCCKTPDSVNVVCKLHDLLRSEKIDQPDRLLFNLFIRAYRNVDKPHQALAMWDTMISQNRKPDNTTLIFLFETCAKFGLVQPVYEIVEKAQAVGVTLNAPGTACLIKTWCTLRDGKNATLLMRTATQAKQLKPSRKMLTAIYLVNLIQGLKVEQEQLERWLSSYYPQLFPEMDRFHQLPKRKLELLLQDIMDNNSYQSFFEDSFTRT</sequence>
<feature type="repeat" description="PPR" evidence="2">
    <location>
        <begin position="1329"/>
        <end position="1363"/>
    </location>
</feature>
<evidence type="ECO:0000259" key="4">
    <source>
        <dbReference type="Pfam" id="PF12584"/>
    </source>
</evidence>
<feature type="region of interest" description="Disordered" evidence="3">
    <location>
        <begin position="394"/>
        <end position="415"/>
    </location>
</feature>
<reference evidence="5" key="1">
    <citation type="submission" date="2022-07" db="EMBL/GenBank/DDBJ databases">
        <title>Phylogenomic reconstructions and comparative analyses of Kickxellomycotina fungi.</title>
        <authorList>
            <person name="Reynolds N.K."/>
            <person name="Stajich J.E."/>
            <person name="Barry K."/>
            <person name="Grigoriev I.V."/>
            <person name="Crous P."/>
            <person name="Smith M.E."/>
        </authorList>
    </citation>
    <scope>NUCLEOTIDE SEQUENCE</scope>
    <source>
        <strain evidence="5">RSA 1196</strain>
    </source>
</reference>
<organism evidence="5 6">
    <name type="scientific">Dispira parvispora</name>
    <dbReference type="NCBI Taxonomy" id="1520584"/>
    <lineage>
        <taxon>Eukaryota</taxon>
        <taxon>Fungi</taxon>
        <taxon>Fungi incertae sedis</taxon>
        <taxon>Zoopagomycota</taxon>
        <taxon>Kickxellomycotina</taxon>
        <taxon>Dimargaritomycetes</taxon>
        <taxon>Dimargaritales</taxon>
        <taxon>Dimargaritaceae</taxon>
        <taxon>Dispira</taxon>
    </lineage>
</organism>
<keyword evidence="6" id="KW-1185">Reference proteome</keyword>
<dbReference type="PANTHER" id="PTHR47936:SF1">
    <property type="entry name" value="PENTATRICOPEPTIDE REPEAT-CONTAINING PROTEIN GUN1, CHLOROPLASTIC"/>
    <property type="match status" value="1"/>
</dbReference>
<comment type="caution">
    <text evidence="5">The sequence shown here is derived from an EMBL/GenBank/DDBJ whole genome shotgun (WGS) entry which is preliminary data.</text>
</comment>
<evidence type="ECO:0000256" key="3">
    <source>
        <dbReference type="SAM" id="MobiDB-lite"/>
    </source>
</evidence>
<feature type="region of interest" description="Disordered" evidence="3">
    <location>
        <begin position="839"/>
        <end position="865"/>
    </location>
</feature>
<feature type="compositionally biased region" description="Basic and acidic residues" evidence="3">
    <location>
        <begin position="853"/>
        <end position="864"/>
    </location>
</feature>
<accession>A0A9W8AUY9</accession>
<feature type="region of interest" description="Disordered" evidence="3">
    <location>
        <begin position="204"/>
        <end position="248"/>
    </location>
</feature>
<name>A0A9W8AUY9_9FUNG</name>
<dbReference type="OrthoDB" id="185373at2759"/>
<evidence type="ECO:0000313" key="5">
    <source>
        <dbReference type="EMBL" id="KAJ1964159.1"/>
    </source>
</evidence>
<feature type="repeat" description="PPR" evidence="2">
    <location>
        <begin position="1260"/>
        <end position="1294"/>
    </location>
</feature>
<dbReference type="Proteomes" id="UP001150925">
    <property type="component" value="Unassembled WGS sequence"/>
</dbReference>
<evidence type="ECO:0000256" key="1">
    <source>
        <dbReference type="ARBA" id="ARBA00022737"/>
    </source>
</evidence>